<comment type="cofactor">
    <cofactor evidence="2">
        <name>Zn(2+)</name>
        <dbReference type="ChEBI" id="CHEBI:29105"/>
    </cofactor>
    <text evidence="2">Binds 1 divalent metal cation per subunit.</text>
</comment>
<dbReference type="InterPro" id="IPR051262">
    <property type="entry name" value="SMP-30/CGR1_Lactonase"/>
</dbReference>
<dbReference type="AlphaFoldDB" id="A0A7K0EFN2"/>
<comment type="caution">
    <text evidence="5">The sequence shown here is derived from an EMBL/GenBank/DDBJ whole genome shotgun (WGS) entry which is preliminary data.</text>
</comment>
<feature type="binding site" evidence="2">
    <location>
        <position position="222"/>
    </location>
    <ligand>
        <name>a divalent metal cation</name>
        <dbReference type="ChEBI" id="CHEBI:60240"/>
    </ligand>
</feature>
<keyword evidence="2" id="KW-0479">Metal-binding</keyword>
<dbReference type="InterPro" id="IPR011042">
    <property type="entry name" value="6-blade_b-propeller_TolB-like"/>
</dbReference>
<evidence type="ECO:0000259" key="4">
    <source>
        <dbReference type="Pfam" id="PF08450"/>
    </source>
</evidence>
<dbReference type="OrthoDB" id="241638at2"/>
<organism evidence="5 6">
    <name type="scientific">Larkinella terrae</name>
    <dbReference type="NCBI Taxonomy" id="2025311"/>
    <lineage>
        <taxon>Bacteria</taxon>
        <taxon>Pseudomonadati</taxon>
        <taxon>Bacteroidota</taxon>
        <taxon>Cytophagia</taxon>
        <taxon>Cytophagales</taxon>
        <taxon>Spirosomataceae</taxon>
        <taxon>Larkinella</taxon>
    </lineage>
</organism>
<evidence type="ECO:0000313" key="5">
    <source>
        <dbReference type="EMBL" id="MRS60659.1"/>
    </source>
</evidence>
<dbReference type="EMBL" id="WJXZ01000002">
    <property type="protein sequence ID" value="MRS60659.1"/>
    <property type="molecule type" value="Genomic_DNA"/>
</dbReference>
<dbReference type="PANTHER" id="PTHR47572">
    <property type="entry name" value="LIPOPROTEIN-RELATED"/>
    <property type="match status" value="1"/>
</dbReference>
<evidence type="ECO:0000313" key="6">
    <source>
        <dbReference type="Proteomes" id="UP000441754"/>
    </source>
</evidence>
<feature type="signal peptide" evidence="3">
    <location>
        <begin position="1"/>
        <end position="25"/>
    </location>
</feature>
<dbReference type="RefSeq" id="WP_154173833.1">
    <property type="nucleotide sequence ID" value="NZ_WJXZ01000002.1"/>
</dbReference>
<evidence type="ECO:0000256" key="2">
    <source>
        <dbReference type="PIRSR" id="PIRSR605511-2"/>
    </source>
</evidence>
<keyword evidence="3" id="KW-0732">Signal</keyword>
<feature type="binding site" evidence="2">
    <location>
        <position position="131"/>
    </location>
    <ligand>
        <name>substrate</name>
    </ligand>
</feature>
<keyword evidence="2" id="KW-0862">Zinc</keyword>
<dbReference type="PANTHER" id="PTHR47572:SF5">
    <property type="entry name" value="BLR2277 PROTEIN"/>
    <property type="match status" value="1"/>
</dbReference>
<evidence type="ECO:0000256" key="3">
    <source>
        <dbReference type="SAM" id="SignalP"/>
    </source>
</evidence>
<dbReference type="SUPFAM" id="SSF63829">
    <property type="entry name" value="Calcium-dependent phosphotriesterase"/>
    <property type="match status" value="1"/>
</dbReference>
<sequence length="302" mass="32847">MKKVSLVVATSLTGLGLFLASAKTAEDLFKSAVFTPVNGFTSGVEGPAVDKSGTVYAVNFGKQGTIGQITPTGEASVFVELPEGSIGNGIRFSKKGDMFIADYPRHNILKVAAGTKTVSVFANEPRMNQPNDIAIDSKDRLYASDPSWKNNTGNIWRIDTDGKVTALEENMGTTNGIEVSPDDKRLYVNESNQRKVWVYDLSASGQVSNKRLLIEFPDFGMDGMRCDADGNLYIARFGKGTVAKVSPDGKVVQEIQLIGKRPTNICFGGKDGRTAYVTLQDQGNLESFRVDKPGREWAMRKK</sequence>
<gene>
    <name evidence="5" type="ORF">GJJ30_05085</name>
</gene>
<reference evidence="5 6" key="1">
    <citation type="journal article" date="2018" name="Antonie Van Leeuwenhoek">
        <title>Larkinella terrae sp. nov., isolated from soil on Jeju Island, South Korea.</title>
        <authorList>
            <person name="Ten L.N."/>
            <person name="Jeon J."/>
            <person name="Park S.J."/>
            <person name="Park S."/>
            <person name="Lee S.Y."/>
            <person name="Kim M.K."/>
            <person name="Jung H.Y."/>
        </authorList>
    </citation>
    <scope>NUCLEOTIDE SEQUENCE [LARGE SCALE GENOMIC DNA]</scope>
    <source>
        <strain evidence="5 6">KCTC 52001</strain>
    </source>
</reference>
<proteinExistence type="predicted"/>
<dbReference type="PRINTS" id="PR01790">
    <property type="entry name" value="SMP30FAMILY"/>
</dbReference>
<feature type="chain" id="PRO_5029893888" evidence="3">
    <location>
        <begin position="26"/>
        <end position="302"/>
    </location>
</feature>
<dbReference type="Gene3D" id="2.120.10.30">
    <property type="entry name" value="TolB, C-terminal domain"/>
    <property type="match status" value="1"/>
</dbReference>
<accession>A0A7K0EFN2</accession>
<protein>
    <submittedName>
        <fullName evidence="5">SMP-30/gluconolactonase/LRE family protein</fullName>
    </submittedName>
</protein>
<evidence type="ECO:0000256" key="1">
    <source>
        <dbReference type="PIRSR" id="PIRSR605511-1"/>
    </source>
</evidence>
<feature type="active site" description="Proton donor/acceptor" evidence="1">
    <location>
        <position position="222"/>
    </location>
</feature>
<dbReference type="Pfam" id="PF08450">
    <property type="entry name" value="SGL"/>
    <property type="match status" value="1"/>
</dbReference>
<feature type="binding site" evidence="2">
    <location>
        <position position="175"/>
    </location>
    <ligand>
        <name>a divalent metal cation</name>
        <dbReference type="ChEBI" id="CHEBI:60240"/>
    </ligand>
</feature>
<dbReference type="Proteomes" id="UP000441754">
    <property type="component" value="Unassembled WGS sequence"/>
</dbReference>
<feature type="domain" description="SMP-30/Gluconolactonase/LRE-like region" evidence="4">
    <location>
        <begin position="45"/>
        <end position="279"/>
    </location>
</feature>
<dbReference type="InterPro" id="IPR005511">
    <property type="entry name" value="SMP-30"/>
</dbReference>
<keyword evidence="6" id="KW-1185">Reference proteome</keyword>
<name>A0A7K0EFN2_9BACT</name>
<dbReference type="GO" id="GO:0046872">
    <property type="term" value="F:metal ion binding"/>
    <property type="evidence" value="ECO:0007669"/>
    <property type="project" value="UniProtKB-KW"/>
</dbReference>
<dbReference type="InterPro" id="IPR013658">
    <property type="entry name" value="SGL"/>
</dbReference>